<dbReference type="InterPro" id="IPR009270">
    <property type="entry name" value="DUF927"/>
</dbReference>
<keyword evidence="4" id="KW-1185">Reference proteome</keyword>
<comment type="caution">
    <text evidence="3">The sequence shown here is derived from an EMBL/GenBank/DDBJ whole genome shotgun (WGS) entry which is preliminary data.</text>
</comment>
<gene>
    <name evidence="3" type="ORF">DLJ53_20760</name>
</gene>
<organism evidence="3 4">
    <name type="scientific">Acuticoccus sediminis</name>
    <dbReference type="NCBI Taxonomy" id="2184697"/>
    <lineage>
        <taxon>Bacteria</taxon>
        <taxon>Pseudomonadati</taxon>
        <taxon>Pseudomonadota</taxon>
        <taxon>Alphaproteobacteria</taxon>
        <taxon>Hyphomicrobiales</taxon>
        <taxon>Amorphaceae</taxon>
        <taxon>Acuticoccus</taxon>
    </lineage>
</organism>
<evidence type="ECO:0000313" key="4">
    <source>
        <dbReference type="Proteomes" id="UP000249590"/>
    </source>
</evidence>
<evidence type="ECO:0000256" key="1">
    <source>
        <dbReference type="SAM" id="MobiDB-lite"/>
    </source>
</evidence>
<evidence type="ECO:0000313" key="3">
    <source>
        <dbReference type="EMBL" id="RAI00144.1"/>
    </source>
</evidence>
<dbReference type="OrthoDB" id="784829at2"/>
<evidence type="ECO:0000259" key="2">
    <source>
        <dbReference type="Pfam" id="PF06048"/>
    </source>
</evidence>
<sequence>MNAMTGRPKKAARLVSDNTKPDGLPAGFQVRANGVDREEEAAEGATEWRWLCSPLRVVALTRDRSGEGWGRHTEIIDADGRTHTWSIPARMLAGDGAEMRAEFLDRGLRLASGARSKAAFSDLLSRWEPSARALKTDRLGWTDESCEAFILGDGRTLGDARIVFQHEHGNVAAATEMREAGTVAEWTENVASLCRGNPLLVLAVSAAFAGPLLELLGLDGGGIHLRGASSSGKTSAQRLAASVWGSPRFVSTWRSTSNGLEGIAASCNSTILVLDELGEVNGRDAGECSYMLANGSGRQRADRTGRARSPIRWRVMFLSSGEIGLADKMAEAGRRVKAGQQVRLLDIAADTRRFGAFDELHGRADGAEFADALRAATASHFGSAGPAFIGEILKDPTGVKATARTLIEEFRAQATAQQSLQSGQAERGVQRLGIVAAAGELATQFGLTGWDEGDSFAAAVTALELWINGRGGAGSDEAREAIERTRAFLTTHGPSRFERVNEADSNSGTAGDSFTAQRLPVLNRAGWATERHYYIAVDAWREIHAGADPSRAAKYLISAGWLDADTDGRLKRRTPHSVPNRPRAYAVRAQILGAGDDV</sequence>
<reference evidence="3 4" key="1">
    <citation type="submission" date="2018-05" db="EMBL/GenBank/DDBJ databases">
        <title>Acuticoccus sediminis sp. nov., isolated from deep-sea sediment of Indian Ocean.</title>
        <authorList>
            <person name="Liu X."/>
            <person name="Lai Q."/>
            <person name="Du Y."/>
            <person name="Sun F."/>
            <person name="Zhang X."/>
            <person name="Wang S."/>
            <person name="Shao Z."/>
        </authorList>
    </citation>
    <scope>NUCLEOTIDE SEQUENCE [LARGE SCALE GENOMIC DNA]</scope>
    <source>
        <strain evidence="3 4">PTG4-2</strain>
    </source>
</reference>
<dbReference type="EMBL" id="QHHQ01000004">
    <property type="protein sequence ID" value="RAI00144.1"/>
    <property type="molecule type" value="Genomic_DNA"/>
</dbReference>
<dbReference type="AlphaFoldDB" id="A0A8B2NSL8"/>
<name>A0A8B2NSL8_9HYPH</name>
<dbReference type="Proteomes" id="UP000249590">
    <property type="component" value="Unassembled WGS sequence"/>
</dbReference>
<protein>
    <recommendedName>
        <fullName evidence="2">DUF927 domain-containing protein</fullName>
    </recommendedName>
</protein>
<dbReference type="RefSeq" id="WP_111348758.1">
    <property type="nucleotide sequence ID" value="NZ_QHHQ01000004.1"/>
</dbReference>
<feature type="region of interest" description="Disordered" evidence="1">
    <location>
        <begin position="1"/>
        <end position="25"/>
    </location>
</feature>
<feature type="domain" description="DUF927" evidence="2">
    <location>
        <begin position="30"/>
        <end position="310"/>
    </location>
</feature>
<accession>A0A8B2NSL8</accession>
<dbReference type="Pfam" id="PF06048">
    <property type="entry name" value="DUF927"/>
    <property type="match status" value="1"/>
</dbReference>
<proteinExistence type="predicted"/>